<proteinExistence type="predicted"/>
<feature type="region of interest" description="Disordered" evidence="1">
    <location>
        <begin position="243"/>
        <end position="272"/>
    </location>
</feature>
<evidence type="ECO:0000256" key="1">
    <source>
        <dbReference type="SAM" id="MobiDB-lite"/>
    </source>
</evidence>
<reference evidence="2" key="1">
    <citation type="submission" date="2022-10" db="EMBL/GenBank/DDBJ databases">
        <title>Culturing micro-colonial fungi from biological soil crusts in the Mojave desert and describing Neophaeococcomyces mojavensis, and introducing the new genera and species Taxawa tesnikishii.</title>
        <authorList>
            <person name="Kurbessoian T."/>
            <person name="Stajich J.E."/>
        </authorList>
    </citation>
    <scope>NUCLEOTIDE SEQUENCE</scope>
    <source>
        <strain evidence="2">TK_1</strain>
    </source>
</reference>
<dbReference type="Proteomes" id="UP001172684">
    <property type="component" value="Unassembled WGS sequence"/>
</dbReference>
<keyword evidence="3" id="KW-1185">Reference proteome</keyword>
<gene>
    <name evidence="2" type="ORF">H2201_004493</name>
</gene>
<feature type="compositionally biased region" description="Basic and acidic residues" evidence="1">
    <location>
        <begin position="243"/>
        <end position="262"/>
    </location>
</feature>
<evidence type="ECO:0000313" key="3">
    <source>
        <dbReference type="Proteomes" id="UP001172684"/>
    </source>
</evidence>
<comment type="caution">
    <text evidence="2">The sequence shown here is derived from an EMBL/GenBank/DDBJ whole genome shotgun (WGS) entry which is preliminary data.</text>
</comment>
<feature type="region of interest" description="Disordered" evidence="1">
    <location>
        <begin position="53"/>
        <end position="89"/>
    </location>
</feature>
<dbReference type="EMBL" id="JAPDRL010000029">
    <property type="protein sequence ID" value="KAJ9665415.1"/>
    <property type="molecule type" value="Genomic_DNA"/>
</dbReference>
<name>A0ABQ9NSN5_9PEZI</name>
<accession>A0ABQ9NSN5</accession>
<feature type="compositionally biased region" description="Polar residues" evidence="1">
    <location>
        <begin position="53"/>
        <end position="67"/>
    </location>
</feature>
<sequence>MPFSKFSSGVASSMNKTNLTIDTEAANNLLASSAPPTGQTSSGDSLAITKPTSLTANSALPNVPTNARTDRTLPKSSTTAARTPPPLTANQAAYACPPLPASWTSAHDQAICMLDAKAVPVTSIAARLKRAFPDLRAVAVTPAMVERRLRCLDQIPEVDYWRRALAGGEEGGSGEKLGGKGKERARAPPVVGFAADALVETPSESEFVLSPTSTPAGDGGGEVRGKGKKKGVYCSIRDAALGKENKKTERGKEKAGLEDGHPVRRAPVGRAI</sequence>
<feature type="region of interest" description="Disordered" evidence="1">
    <location>
        <begin position="204"/>
        <end position="229"/>
    </location>
</feature>
<protein>
    <submittedName>
        <fullName evidence="2">Uncharacterized protein</fullName>
    </submittedName>
</protein>
<organism evidence="2 3">
    <name type="scientific">Coniosporium apollinis</name>
    <dbReference type="NCBI Taxonomy" id="61459"/>
    <lineage>
        <taxon>Eukaryota</taxon>
        <taxon>Fungi</taxon>
        <taxon>Dikarya</taxon>
        <taxon>Ascomycota</taxon>
        <taxon>Pezizomycotina</taxon>
        <taxon>Dothideomycetes</taxon>
        <taxon>Dothideomycetes incertae sedis</taxon>
        <taxon>Coniosporium</taxon>
    </lineage>
</organism>
<evidence type="ECO:0000313" key="2">
    <source>
        <dbReference type="EMBL" id="KAJ9665415.1"/>
    </source>
</evidence>